<keyword evidence="1" id="KW-0032">Aminotransferase</keyword>
<dbReference type="Pfam" id="PF12897">
    <property type="entry name" value="Asp_aminotransf"/>
    <property type="match status" value="1"/>
</dbReference>
<dbReference type="AlphaFoldDB" id="A0A940DFG2"/>
<evidence type="ECO:0000313" key="2">
    <source>
        <dbReference type="Proteomes" id="UP000727857"/>
    </source>
</evidence>
<dbReference type="InterPro" id="IPR015424">
    <property type="entry name" value="PyrdxlP-dep_Trfase"/>
</dbReference>
<dbReference type="EMBL" id="JADINF010000060">
    <property type="protein sequence ID" value="MBO8423855.1"/>
    <property type="molecule type" value="Genomic_DNA"/>
</dbReference>
<reference evidence="1" key="2">
    <citation type="journal article" date="2021" name="PeerJ">
        <title>Extensive microbial diversity within the chicken gut microbiome revealed by metagenomics and culture.</title>
        <authorList>
            <person name="Gilroy R."/>
            <person name="Ravi A."/>
            <person name="Getino M."/>
            <person name="Pursley I."/>
            <person name="Horton D.L."/>
            <person name="Alikhan N.F."/>
            <person name="Baker D."/>
            <person name="Gharbi K."/>
            <person name="Hall N."/>
            <person name="Watson M."/>
            <person name="Adriaenssens E.M."/>
            <person name="Foster-Nyarko E."/>
            <person name="Jarju S."/>
            <person name="Secka A."/>
            <person name="Antonio M."/>
            <person name="Oren A."/>
            <person name="Chaudhuri R.R."/>
            <person name="La Ragione R."/>
            <person name="Hildebrand F."/>
            <person name="Pallen M.J."/>
        </authorList>
    </citation>
    <scope>NUCLEOTIDE SEQUENCE</scope>
    <source>
        <strain evidence="1">517</strain>
    </source>
</reference>
<dbReference type="InterPro" id="IPR015421">
    <property type="entry name" value="PyrdxlP-dep_Trfase_major"/>
</dbReference>
<protein>
    <submittedName>
        <fullName evidence="1">Aminotransferase</fullName>
    </submittedName>
</protein>
<dbReference type="InterPro" id="IPR024551">
    <property type="entry name" value="AspAT_Ic"/>
</dbReference>
<proteinExistence type="predicted"/>
<reference evidence="1" key="1">
    <citation type="submission" date="2020-10" db="EMBL/GenBank/DDBJ databases">
        <authorList>
            <person name="Gilroy R."/>
        </authorList>
    </citation>
    <scope>NUCLEOTIDE SEQUENCE</scope>
    <source>
        <strain evidence="1">517</strain>
    </source>
</reference>
<accession>A0A940DFG2</accession>
<dbReference type="Gene3D" id="3.90.1150.10">
    <property type="entry name" value="Aspartate Aminotransferase, domain 1"/>
    <property type="match status" value="1"/>
</dbReference>
<gene>
    <name evidence="1" type="ORF">IAB16_02395</name>
</gene>
<name>A0A940DFG2_9FIRM</name>
<organism evidence="1 2">
    <name type="scientific">Candidatus Stercoripulliclostridium pullicola</name>
    <dbReference type="NCBI Taxonomy" id="2840953"/>
    <lineage>
        <taxon>Bacteria</taxon>
        <taxon>Bacillati</taxon>
        <taxon>Bacillota</taxon>
        <taxon>Clostridia</taxon>
        <taxon>Eubacteriales</taxon>
        <taxon>Candidatus Stercoripulliclostridium</taxon>
    </lineage>
</organism>
<dbReference type="SUPFAM" id="SSF53383">
    <property type="entry name" value="PLP-dependent transferases"/>
    <property type="match status" value="1"/>
</dbReference>
<keyword evidence="1" id="KW-0808">Transferase</keyword>
<dbReference type="CDD" id="cd00609">
    <property type="entry name" value="AAT_like"/>
    <property type="match status" value="1"/>
</dbReference>
<dbReference type="PANTHER" id="PTHR43799">
    <property type="entry name" value="AMINOTRANSFERASE, PUTATIVE-RELATED"/>
    <property type="match status" value="1"/>
</dbReference>
<dbReference type="Proteomes" id="UP000727857">
    <property type="component" value="Unassembled WGS sequence"/>
</dbReference>
<evidence type="ECO:0000313" key="1">
    <source>
        <dbReference type="EMBL" id="MBO8423855.1"/>
    </source>
</evidence>
<dbReference type="PANTHER" id="PTHR43799:SF1">
    <property type="entry name" value="ASPARTATE AMINOTRANSFERASE"/>
    <property type="match status" value="1"/>
</dbReference>
<dbReference type="GO" id="GO:0004069">
    <property type="term" value="F:L-aspartate:2-oxoglutarate aminotransferase activity"/>
    <property type="evidence" value="ECO:0007669"/>
    <property type="project" value="InterPro"/>
</dbReference>
<sequence length="417" mass="46782">MNYNELTNERKQELLKQELARYEEFKAMDLKLDMSRGKPSKEQLDLSMGIFDVLNSSSSLKGKQDYRNYGINDGIPEIKAIFTELLGITDDEIIVSGNASLVLMYDTIQRAMQFGVLGGEPWNKQGKIKWLCPVPGYDRHFAVTELFGIEMINVPMKDDGPDMDMIEELVKDPSVKGIWCVPKYSNPMGIIYSDEVVRRFAALKPAAKDFRIMWDNAYMVHALYGQDKMLDIFAEAKKYGNEDIVYMFGSTSKISFAGAGIAFIAGSKRNMDSLRKLINIQSIGPDKVSQYAHALFFKNADGIYAQMEKHAEILRPKFDAVLEILDEELGDTGIAKWNKPRGGYFISCFLKKGTAKRTVQLAKEAGVVFTGAGATYPYKNDPDDSNLRIAPTLPPIDELRTAMKIFCCAAKIAALEK</sequence>
<comment type="caution">
    <text evidence="1">The sequence shown here is derived from an EMBL/GenBank/DDBJ whole genome shotgun (WGS) entry which is preliminary data.</text>
</comment>
<dbReference type="Gene3D" id="3.40.640.10">
    <property type="entry name" value="Type I PLP-dependent aspartate aminotransferase-like (Major domain)"/>
    <property type="match status" value="1"/>
</dbReference>
<dbReference type="InterPro" id="IPR015422">
    <property type="entry name" value="PyrdxlP-dep_Trfase_small"/>
</dbReference>